<keyword evidence="4 5" id="KW-0560">Oxidoreductase</keyword>
<dbReference type="NCBIfam" id="NF003767">
    <property type="entry name" value="PRK05363.1"/>
    <property type="match status" value="1"/>
</dbReference>
<comment type="catalytic activity">
    <reaction evidence="5">
        <text>L-methionyl-[protein] + a quinone + H2O = L-methionyl-(S)-S-oxide-[protein] + a quinol</text>
        <dbReference type="Rhea" id="RHEA:51292"/>
        <dbReference type="Rhea" id="RHEA-COMP:12313"/>
        <dbReference type="Rhea" id="RHEA-COMP:12315"/>
        <dbReference type="ChEBI" id="CHEBI:15377"/>
        <dbReference type="ChEBI" id="CHEBI:16044"/>
        <dbReference type="ChEBI" id="CHEBI:24646"/>
        <dbReference type="ChEBI" id="CHEBI:44120"/>
        <dbReference type="ChEBI" id="CHEBI:132124"/>
    </reaction>
</comment>
<name>A0ABW0MXP4_9BURK</name>
<comment type="function">
    <text evidence="5">Part of the MsrPQ system that repairs oxidized periplasmic proteins containing methionine sulfoxide residues (Met-O), using respiratory chain electrons. Thus protects these proteins from oxidative-stress damage caused by reactive species of oxygen and chlorine generated by the host defense mechanisms. MsrPQ is essential for the maintenance of envelope integrity under bleach stress, rescuing a wide series of structurally unrelated periplasmic proteins from methionine oxidation. The catalytic subunit MsrP is non-stereospecific, being able to reduce both (R-) and (S-) diastereoisomers of methionine sulfoxide.</text>
</comment>
<dbReference type="Proteomes" id="UP001596101">
    <property type="component" value="Unassembled WGS sequence"/>
</dbReference>
<feature type="binding site" evidence="5">
    <location>
        <position position="227"/>
    </location>
    <ligand>
        <name>Mo-molybdopterin</name>
        <dbReference type="ChEBI" id="CHEBI:71302"/>
    </ligand>
</feature>
<feature type="binding site" evidence="5">
    <location>
        <position position="179"/>
    </location>
    <ligand>
        <name>Mo-molybdopterin</name>
        <dbReference type="ChEBI" id="CHEBI:71302"/>
    </ligand>
</feature>
<dbReference type="HAMAP" id="MF_01206">
    <property type="entry name" value="MsrP"/>
    <property type="match status" value="1"/>
</dbReference>
<evidence type="ECO:0000256" key="6">
    <source>
        <dbReference type="SAM" id="MobiDB-lite"/>
    </source>
</evidence>
<dbReference type="PANTHER" id="PTHR43032:SF3">
    <property type="entry name" value="PROTEIN-METHIONINE-SULFOXIDE REDUCTASE CATALYTIC SUBUNIT MSRP"/>
    <property type="match status" value="1"/>
</dbReference>
<evidence type="ECO:0000259" key="7">
    <source>
        <dbReference type="Pfam" id="PF00174"/>
    </source>
</evidence>
<feature type="binding site" evidence="5">
    <location>
        <position position="86"/>
    </location>
    <ligand>
        <name>Mo-molybdopterin</name>
        <dbReference type="ChEBI" id="CHEBI:71302"/>
    </ligand>
</feature>
<comment type="subunit">
    <text evidence="5">Heterodimer of a catalytic subunit (MsrP) and a heme-binding subunit (MsrQ).</text>
</comment>
<dbReference type="Gene3D" id="3.90.420.10">
    <property type="entry name" value="Oxidoreductase, molybdopterin-binding domain"/>
    <property type="match status" value="1"/>
</dbReference>
<dbReference type="SUPFAM" id="SSF56524">
    <property type="entry name" value="Oxidoreductase molybdopterin-binding domain"/>
    <property type="match status" value="1"/>
</dbReference>
<dbReference type="EMBL" id="JBHSMR010000015">
    <property type="protein sequence ID" value="MFC5481366.1"/>
    <property type="molecule type" value="Genomic_DNA"/>
</dbReference>
<organism evidence="8 9">
    <name type="scientific">Massilia suwonensis</name>
    <dbReference type="NCBI Taxonomy" id="648895"/>
    <lineage>
        <taxon>Bacteria</taxon>
        <taxon>Pseudomonadati</taxon>
        <taxon>Pseudomonadota</taxon>
        <taxon>Betaproteobacteria</taxon>
        <taxon>Burkholderiales</taxon>
        <taxon>Oxalobacteraceae</taxon>
        <taxon>Telluria group</taxon>
        <taxon>Massilia</taxon>
    </lineage>
</organism>
<comment type="cofactor">
    <cofactor evidence="5">
        <name>Mo-molybdopterin</name>
        <dbReference type="ChEBI" id="CHEBI:71302"/>
    </cofactor>
    <text evidence="5">Binds 1 Mo-molybdopterin (Mo-MPT) cofactor per subunit.</text>
</comment>
<gene>
    <name evidence="5 8" type="primary">msrP</name>
    <name evidence="8" type="ORF">ACFPQ5_24490</name>
</gene>
<feature type="binding site" evidence="5">
    <location>
        <begin position="89"/>
        <end position="90"/>
    </location>
    <ligand>
        <name>Mo-molybdopterin</name>
        <dbReference type="ChEBI" id="CHEBI:71302"/>
    </ligand>
</feature>
<comment type="caution">
    <text evidence="8">The sequence shown here is derived from an EMBL/GenBank/DDBJ whole genome shotgun (WGS) entry which is preliminary data.</text>
</comment>
<accession>A0ABW0MXP4</accession>
<feature type="binding site" evidence="5">
    <location>
        <position position="144"/>
    </location>
    <ligand>
        <name>Mo-molybdopterin</name>
        <dbReference type="ChEBI" id="CHEBI:71302"/>
    </ligand>
    <ligandPart>
        <name>Mo</name>
        <dbReference type="ChEBI" id="CHEBI:28685"/>
    </ligandPart>
</feature>
<feature type="binding site" evidence="5">
    <location>
        <position position="232"/>
    </location>
    <ligand>
        <name>Mo-molybdopterin</name>
        <dbReference type="ChEBI" id="CHEBI:71302"/>
    </ligand>
</feature>
<evidence type="ECO:0000313" key="9">
    <source>
        <dbReference type="Proteomes" id="UP001596101"/>
    </source>
</evidence>
<reference evidence="9" key="1">
    <citation type="journal article" date="2019" name="Int. J. Syst. Evol. Microbiol.">
        <title>The Global Catalogue of Microorganisms (GCM) 10K type strain sequencing project: providing services to taxonomists for standard genome sequencing and annotation.</title>
        <authorList>
            <consortium name="The Broad Institute Genomics Platform"/>
            <consortium name="The Broad Institute Genome Sequencing Center for Infectious Disease"/>
            <person name="Wu L."/>
            <person name="Ma J."/>
        </authorList>
    </citation>
    <scope>NUCLEOTIDE SEQUENCE [LARGE SCALE GENOMIC DNA]</scope>
    <source>
        <strain evidence="9">CCUG 43111</strain>
    </source>
</reference>
<evidence type="ECO:0000256" key="1">
    <source>
        <dbReference type="ARBA" id="ARBA00022505"/>
    </source>
</evidence>
<dbReference type="RefSeq" id="WP_379761711.1">
    <property type="nucleotide sequence ID" value="NZ_JBHSMR010000015.1"/>
</dbReference>
<proteinExistence type="inferred from homology"/>
<dbReference type="InterPro" id="IPR022867">
    <property type="entry name" value="MsrP"/>
</dbReference>
<protein>
    <recommendedName>
        <fullName evidence="5">Protein-methionine-sulfoxide reductase catalytic subunit MsrP</fullName>
        <ecNumber evidence="5">1.8.5.-</ecNumber>
    </recommendedName>
</protein>
<evidence type="ECO:0000256" key="3">
    <source>
        <dbReference type="ARBA" id="ARBA00022729"/>
    </source>
</evidence>
<dbReference type="Pfam" id="PF00174">
    <property type="entry name" value="Oxidored_molyb"/>
    <property type="match status" value="1"/>
</dbReference>
<keyword evidence="9" id="KW-1185">Reference proteome</keyword>
<feature type="region of interest" description="Disordered" evidence="6">
    <location>
        <begin position="1"/>
        <end position="20"/>
    </location>
</feature>
<feature type="domain" description="Oxidoreductase molybdopterin-binding" evidence="7">
    <location>
        <begin position="106"/>
        <end position="261"/>
    </location>
</feature>
<comment type="catalytic activity">
    <reaction evidence="5">
        <text>L-methionyl-[protein] + a quinone + H2O = L-methionyl-(R)-S-oxide-[protein] + a quinol</text>
        <dbReference type="Rhea" id="RHEA:51296"/>
        <dbReference type="Rhea" id="RHEA-COMP:12313"/>
        <dbReference type="Rhea" id="RHEA-COMP:12314"/>
        <dbReference type="ChEBI" id="CHEBI:15377"/>
        <dbReference type="ChEBI" id="CHEBI:16044"/>
        <dbReference type="ChEBI" id="CHEBI:24646"/>
        <dbReference type="ChEBI" id="CHEBI:45764"/>
        <dbReference type="ChEBI" id="CHEBI:132124"/>
    </reaction>
</comment>
<evidence type="ECO:0000313" key="8">
    <source>
        <dbReference type="EMBL" id="MFC5481366.1"/>
    </source>
</evidence>
<evidence type="ECO:0000256" key="2">
    <source>
        <dbReference type="ARBA" id="ARBA00022723"/>
    </source>
</evidence>
<dbReference type="GO" id="GO:0016491">
    <property type="term" value="F:oxidoreductase activity"/>
    <property type="evidence" value="ECO:0007669"/>
    <property type="project" value="UniProtKB-KW"/>
</dbReference>
<feature type="compositionally biased region" description="Polar residues" evidence="6">
    <location>
        <begin position="8"/>
        <end position="18"/>
    </location>
</feature>
<dbReference type="PANTHER" id="PTHR43032">
    <property type="entry name" value="PROTEIN-METHIONINE-SULFOXIDE REDUCTASE"/>
    <property type="match status" value="1"/>
</dbReference>
<evidence type="ECO:0000256" key="5">
    <source>
        <dbReference type="HAMAP-Rule" id="MF_01206"/>
    </source>
</evidence>
<dbReference type="InterPro" id="IPR036374">
    <property type="entry name" value="OxRdtase_Mopterin-bd_sf"/>
</dbReference>
<keyword evidence="3 5" id="KW-0732">Signal</keyword>
<evidence type="ECO:0000256" key="4">
    <source>
        <dbReference type="ARBA" id="ARBA00023002"/>
    </source>
</evidence>
<dbReference type="EC" id="1.8.5.-" evidence="5"/>
<sequence>MLIKPSRDGSNPPLSSEITPREVYEERRKFIARIAAGAAVGSALWEMANREAFAQTPAGQKLAAKANPALSTTEPRTAFKDATNYNNFYEFGLDKGDPADNAHTLKTRPWTVSIEGEIKKPMRLDIDSLTKLAPLEERVYRLRCVEGWSMVIPWVGYSLSNLIRQVEPNGNARYVEFTTLADSKQMPGLRSGVLDWPYVEGLRLDEAMHPLTLLTVGMYGQVLPNQNGAPVRVVVPWKYGFKSAKSIVRIRFMRDQPKTAWNVSAPSEYGFYSNVNPRVDHPRWSQASERRIGEDGFFKKKRETLMFNGYPEVASLYAGMDLKKYF</sequence>
<comment type="similarity">
    <text evidence="5">Belongs to the MsrP family.</text>
</comment>
<dbReference type="InterPro" id="IPR000572">
    <property type="entry name" value="OxRdtase_Mopterin-bd_dom"/>
</dbReference>
<feature type="binding site" evidence="5">
    <location>
        <begin position="243"/>
        <end position="245"/>
    </location>
    <ligand>
        <name>Mo-molybdopterin</name>
        <dbReference type="ChEBI" id="CHEBI:71302"/>
    </ligand>
</feature>
<keyword evidence="2 5" id="KW-0479">Metal-binding</keyword>
<keyword evidence="1 5" id="KW-0500">Molybdenum</keyword>